<protein>
    <submittedName>
        <fullName evidence="1">Uncharacterized protein</fullName>
    </submittedName>
</protein>
<name>A0A6J5S551_9CAUD</name>
<dbReference type="EMBL" id="LR797331">
    <property type="protein sequence ID" value="CAB4203516.1"/>
    <property type="molecule type" value="Genomic_DNA"/>
</dbReference>
<sequence>MRTFHRDVTGDILTRKTPCGLQVLPPIFSAAPPAISKTGPPDKATRADYAARLNAHWCHRCFPETD</sequence>
<evidence type="ECO:0000313" key="1">
    <source>
        <dbReference type="EMBL" id="CAB4203516.1"/>
    </source>
</evidence>
<proteinExistence type="predicted"/>
<gene>
    <name evidence="1" type="ORF">UFOVP1382_132</name>
</gene>
<organism evidence="1">
    <name type="scientific">uncultured Caudovirales phage</name>
    <dbReference type="NCBI Taxonomy" id="2100421"/>
    <lineage>
        <taxon>Viruses</taxon>
        <taxon>Duplodnaviria</taxon>
        <taxon>Heunggongvirae</taxon>
        <taxon>Uroviricota</taxon>
        <taxon>Caudoviricetes</taxon>
        <taxon>Peduoviridae</taxon>
        <taxon>Maltschvirus</taxon>
        <taxon>Maltschvirus maltsch</taxon>
    </lineage>
</organism>
<reference evidence="1" key="1">
    <citation type="submission" date="2020-05" db="EMBL/GenBank/DDBJ databases">
        <authorList>
            <person name="Chiriac C."/>
            <person name="Salcher M."/>
            <person name="Ghai R."/>
            <person name="Kavagutti S V."/>
        </authorList>
    </citation>
    <scope>NUCLEOTIDE SEQUENCE</scope>
</reference>
<accession>A0A6J5S551</accession>